<reference evidence="1" key="1">
    <citation type="submission" date="2018-01" db="EMBL/GenBank/DDBJ databases">
        <authorList>
            <person name="Krukenberg V."/>
        </authorList>
    </citation>
    <scope>NUCLEOTIDE SEQUENCE</scope>
    <source>
        <strain evidence="1">E20ANME2</strain>
    </source>
</reference>
<comment type="caution">
    <text evidence="1">The sequence shown here is derived from an EMBL/GenBank/DDBJ whole genome shotgun (WGS) entry which is preliminary data.</text>
</comment>
<sequence length="169" mass="19736">MIHIVFDTDILSTFAKADAIRYLERLFYEDKLLITPAVYSELKVPKEYGYNFPDLVFNSDRFQLARLTDTEVGEFKSNLMHLRTLHSGEIEAITIAKRRSYVFSSKDAKALEYAVSREVEVLHLHTILRALWRFGVLTKKEVKELVNVMEQEDNMVIKNKDMIFEPEGE</sequence>
<dbReference type="Proteomes" id="UP000248329">
    <property type="component" value="Unassembled WGS sequence"/>
</dbReference>
<evidence type="ECO:0000313" key="2">
    <source>
        <dbReference type="Proteomes" id="UP000248329"/>
    </source>
</evidence>
<protein>
    <submittedName>
        <fullName evidence="1">Uncharacterized protein</fullName>
    </submittedName>
</protein>
<gene>
    <name evidence="1" type="ORF">C4B59_01825</name>
</gene>
<name>A0AC61L6G7_9EURY</name>
<evidence type="ECO:0000313" key="1">
    <source>
        <dbReference type="EMBL" id="PXF61984.1"/>
    </source>
</evidence>
<organism evidence="1 2">
    <name type="scientific">Candidatus Methanogaster sp</name>
    <dbReference type="NCBI Taxonomy" id="3386292"/>
    <lineage>
        <taxon>Archaea</taxon>
        <taxon>Methanobacteriati</taxon>
        <taxon>Methanobacteriota</taxon>
        <taxon>Stenosarchaea group</taxon>
        <taxon>Methanomicrobia</taxon>
        <taxon>Methanosarcinales</taxon>
        <taxon>ANME-2 cluster</taxon>
        <taxon>Candidatus Methanogasteraceae</taxon>
        <taxon>Candidatus Methanogaster</taxon>
    </lineage>
</organism>
<dbReference type="EMBL" id="PQXF01000002">
    <property type="protein sequence ID" value="PXF61984.1"/>
    <property type="molecule type" value="Genomic_DNA"/>
</dbReference>
<proteinExistence type="predicted"/>
<accession>A0AC61L6G7</accession>